<reference evidence="2 3" key="1">
    <citation type="submission" date="2016-09" db="EMBL/GenBank/DDBJ databases">
        <title>Extensive genetic diversity and differential bi-allelic expression allows diatom success in the polar Southern Ocean.</title>
        <authorList>
            <consortium name="DOE Joint Genome Institute"/>
            <person name="Mock T."/>
            <person name="Otillar R.P."/>
            <person name="Strauss J."/>
            <person name="Dupont C."/>
            <person name="Frickenhaus S."/>
            <person name="Maumus F."/>
            <person name="Mcmullan M."/>
            <person name="Sanges R."/>
            <person name="Schmutz J."/>
            <person name="Toseland A."/>
            <person name="Valas R."/>
            <person name="Veluchamy A."/>
            <person name="Ward B.J."/>
            <person name="Allen A."/>
            <person name="Barry K."/>
            <person name="Falciatore A."/>
            <person name="Ferrante M."/>
            <person name="Fortunato A.E."/>
            <person name="Gloeckner G."/>
            <person name="Gruber A."/>
            <person name="Hipkin R."/>
            <person name="Janech M."/>
            <person name="Kroth P."/>
            <person name="Leese F."/>
            <person name="Lindquist E."/>
            <person name="Lyon B.R."/>
            <person name="Martin J."/>
            <person name="Mayer C."/>
            <person name="Parker M."/>
            <person name="Quesneville H."/>
            <person name="Raymond J."/>
            <person name="Uhlig C."/>
            <person name="Valentin K.U."/>
            <person name="Worden A.Z."/>
            <person name="Armbrust E.V."/>
            <person name="Bowler C."/>
            <person name="Green B."/>
            <person name="Moulton V."/>
            <person name="Van Oosterhout C."/>
            <person name="Grigoriev I."/>
        </authorList>
    </citation>
    <scope>NUCLEOTIDE SEQUENCE [LARGE SCALE GENOMIC DNA]</scope>
    <source>
        <strain evidence="2 3">CCMP1102</strain>
    </source>
</reference>
<dbReference type="AlphaFoldDB" id="A0A1E7FCY4"/>
<dbReference type="GO" id="GO:0016279">
    <property type="term" value="F:protein-lysine N-methyltransferase activity"/>
    <property type="evidence" value="ECO:0007669"/>
    <property type="project" value="TreeGrafter"/>
</dbReference>
<proteinExistence type="predicted"/>
<gene>
    <name evidence="2" type="ORF">FRACYDRAFT_238600</name>
</gene>
<accession>A0A1E7FCY4</accession>
<dbReference type="Gene3D" id="3.90.1410.10">
    <property type="entry name" value="set domain protein methyltransferase, domain 1"/>
    <property type="match status" value="2"/>
</dbReference>
<evidence type="ECO:0000259" key="1">
    <source>
        <dbReference type="PROSITE" id="PS50280"/>
    </source>
</evidence>
<dbReference type="PANTHER" id="PTHR13271">
    <property type="entry name" value="UNCHARACTERIZED PUTATIVE METHYLTRANSFERASE"/>
    <property type="match status" value="1"/>
</dbReference>
<dbReference type="OrthoDB" id="44151at2759"/>
<dbReference type="InterPro" id="IPR046341">
    <property type="entry name" value="SET_dom_sf"/>
</dbReference>
<dbReference type="Pfam" id="PF00856">
    <property type="entry name" value="SET"/>
    <property type="match status" value="1"/>
</dbReference>
<dbReference type="PROSITE" id="PS50280">
    <property type="entry name" value="SET"/>
    <property type="match status" value="1"/>
</dbReference>
<dbReference type="CDD" id="cd10527">
    <property type="entry name" value="SET_LSMT"/>
    <property type="match status" value="1"/>
</dbReference>
<evidence type="ECO:0000313" key="2">
    <source>
        <dbReference type="EMBL" id="OEU16017.1"/>
    </source>
</evidence>
<dbReference type="InterPro" id="IPR050600">
    <property type="entry name" value="SETD3_SETD6_MTase"/>
</dbReference>
<dbReference type="EMBL" id="KV784358">
    <property type="protein sequence ID" value="OEU16017.1"/>
    <property type="molecule type" value="Genomic_DNA"/>
</dbReference>
<keyword evidence="3" id="KW-1185">Reference proteome</keyword>
<name>A0A1E7FCY4_9STRA</name>
<evidence type="ECO:0000313" key="3">
    <source>
        <dbReference type="Proteomes" id="UP000095751"/>
    </source>
</evidence>
<protein>
    <recommendedName>
        <fullName evidence="1">SET domain-containing protein</fullName>
    </recommendedName>
</protein>
<organism evidence="2 3">
    <name type="scientific">Fragilariopsis cylindrus CCMP1102</name>
    <dbReference type="NCBI Taxonomy" id="635003"/>
    <lineage>
        <taxon>Eukaryota</taxon>
        <taxon>Sar</taxon>
        <taxon>Stramenopiles</taxon>
        <taxon>Ochrophyta</taxon>
        <taxon>Bacillariophyta</taxon>
        <taxon>Bacillariophyceae</taxon>
        <taxon>Bacillariophycidae</taxon>
        <taxon>Bacillariales</taxon>
        <taxon>Bacillariaceae</taxon>
        <taxon>Fragilariopsis</taxon>
    </lineage>
</organism>
<dbReference type="SUPFAM" id="SSF82199">
    <property type="entry name" value="SET domain"/>
    <property type="match status" value="1"/>
</dbReference>
<dbReference type="InParanoid" id="A0A1E7FCY4"/>
<dbReference type="KEGG" id="fcy:FRACYDRAFT_238600"/>
<dbReference type="Proteomes" id="UP000095751">
    <property type="component" value="Unassembled WGS sequence"/>
</dbReference>
<feature type="domain" description="SET" evidence="1">
    <location>
        <begin position="29"/>
        <end position="244"/>
    </location>
</feature>
<dbReference type="InterPro" id="IPR001214">
    <property type="entry name" value="SET_dom"/>
</dbReference>
<sequence length="391" mass="44934">MTVCWVKKVQSVLYQVSVSVTIATTNNEELIEWLRSKGGYWNPKQTLTSRDGLFGVFANEQINKDEILASIPWSCTITLEEEEEEDDTEEAKDRFENCGMVQTLADEISKGNKSSYALYVQGLVDTAKEHSRLLPSSWSQQGKDLLLKIIDNGTLPPDNILNENDEWKEKCEKINKDTTLLVMTHGEDFGMVPITDKYNSRSGKWTGAYFSIEGGGYGDKENVALEIRAYRDLEPNEQIFTDYKDYGQIGTPELLRDYGFVEFYPQTWIFHEQHIAFDVIEPKIGELEIDWKRRVLGKRYNDPGERTVKFLREQLQRLEQDVHSVIDQSRRMVLVESENESSSSSSSTSLSEHEFQVIDRFYNDLTTALRLAITYASEEYNIGNGMHGDEF</sequence>